<feature type="domain" description="N-acetyltransferase" evidence="1">
    <location>
        <begin position="2"/>
        <end position="171"/>
    </location>
</feature>
<proteinExistence type="predicted"/>
<comment type="caution">
    <text evidence="2">The sequence shown here is derived from an EMBL/GenBank/DDBJ whole genome shotgun (WGS) entry which is preliminary data.</text>
</comment>
<organism evidence="2 3">
    <name type="scientific">Paenibacillus illinoisensis</name>
    <dbReference type="NCBI Taxonomy" id="59845"/>
    <lineage>
        <taxon>Bacteria</taxon>
        <taxon>Bacillati</taxon>
        <taxon>Bacillota</taxon>
        <taxon>Bacilli</taxon>
        <taxon>Bacillales</taxon>
        <taxon>Paenibacillaceae</taxon>
        <taxon>Paenibacillus</taxon>
    </lineage>
</organism>
<keyword evidence="3" id="KW-1185">Reference proteome</keyword>
<evidence type="ECO:0000313" key="2">
    <source>
        <dbReference type="EMBL" id="MFK0521255.1"/>
    </source>
</evidence>
<dbReference type="Pfam" id="PF00583">
    <property type="entry name" value="Acetyltransf_1"/>
    <property type="match status" value="1"/>
</dbReference>
<dbReference type="SUPFAM" id="SSF55729">
    <property type="entry name" value="Acyl-CoA N-acyltransferases (Nat)"/>
    <property type="match status" value="1"/>
</dbReference>
<evidence type="ECO:0000259" key="1">
    <source>
        <dbReference type="PROSITE" id="PS51186"/>
    </source>
</evidence>
<keyword evidence="2" id="KW-0808">Transferase</keyword>
<gene>
    <name evidence="2" type="ORF">ACINKY_03515</name>
</gene>
<dbReference type="GO" id="GO:0016746">
    <property type="term" value="F:acyltransferase activity"/>
    <property type="evidence" value="ECO:0007669"/>
    <property type="project" value="UniProtKB-KW"/>
</dbReference>
<protein>
    <submittedName>
        <fullName evidence="2">GNAT family N-acetyltransferase</fullName>
        <ecNumber evidence="2">2.3.-.-</ecNumber>
    </submittedName>
</protein>
<name>A0ABW8HNP0_9BACL</name>
<accession>A0ABW8HNP0</accession>
<sequence length="182" mass="20735">MVQIRQAREGDAEGIARVHTESWKTTYRNIVPDDFLDHLTTESRISQWEQTIRSEEKNQILVVAEQSGGNIVGFACGGREREGKLPYDGELYAIYLLEDVQQKGIGQQLAVQVVRYLHSLDMKGLLIWALERNSACRFYEKMGGSPVHTQPIRIGEQDLIEIAYGWENLNDFARQEAPPSDK</sequence>
<dbReference type="PROSITE" id="PS51186">
    <property type="entry name" value="GNAT"/>
    <property type="match status" value="1"/>
</dbReference>
<dbReference type="Gene3D" id="3.40.630.30">
    <property type="match status" value="1"/>
</dbReference>
<dbReference type="EMBL" id="JBIYSL010000001">
    <property type="protein sequence ID" value="MFK0521255.1"/>
    <property type="molecule type" value="Genomic_DNA"/>
</dbReference>
<dbReference type="InterPro" id="IPR000182">
    <property type="entry name" value="GNAT_dom"/>
</dbReference>
<dbReference type="InterPro" id="IPR016181">
    <property type="entry name" value="Acyl_CoA_acyltransferase"/>
</dbReference>
<reference evidence="2 3" key="1">
    <citation type="submission" date="2024-11" db="EMBL/GenBank/DDBJ databases">
        <title>Identification and Characterization of a Novel Fosfomycin Bacillithiol Transferase FosB8 in Paenibacillus illinoisensis.</title>
        <authorList>
            <person name="Lu W."/>
        </authorList>
    </citation>
    <scope>NUCLEOTIDE SEQUENCE [LARGE SCALE GENOMIC DNA]</scope>
    <source>
        <strain evidence="2 3">WP77</strain>
    </source>
</reference>
<evidence type="ECO:0000313" key="3">
    <source>
        <dbReference type="Proteomes" id="UP001618531"/>
    </source>
</evidence>
<keyword evidence="2" id="KW-0012">Acyltransferase</keyword>
<dbReference type="EC" id="2.3.-.-" evidence="2"/>
<dbReference type="Proteomes" id="UP001618531">
    <property type="component" value="Unassembled WGS sequence"/>
</dbReference>
<dbReference type="RefSeq" id="WP_402871130.1">
    <property type="nucleotide sequence ID" value="NZ_JBIYSL010000001.1"/>
</dbReference>